<comment type="caution">
    <text evidence="3">The sequence shown here is derived from an EMBL/GenBank/DDBJ whole genome shotgun (WGS) entry which is preliminary data.</text>
</comment>
<dbReference type="OrthoDB" id="17307at2759"/>
<dbReference type="AlphaFoldDB" id="A0A8H3L177"/>
<feature type="region of interest" description="Disordered" evidence="1">
    <location>
        <begin position="595"/>
        <end position="633"/>
    </location>
</feature>
<dbReference type="Pfam" id="PF25462">
    <property type="entry name" value="Beta-barrel_INTS6"/>
    <property type="match status" value="1"/>
</dbReference>
<feature type="compositionally biased region" description="Low complexity" evidence="1">
    <location>
        <begin position="833"/>
        <end position="842"/>
    </location>
</feature>
<evidence type="ECO:0000256" key="1">
    <source>
        <dbReference type="SAM" id="MobiDB-lite"/>
    </source>
</evidence>
<feature type="region of interest" description="Disordered" evidence="1">
    <location>
        <begin position="826"/>
        <end position="852"/>
    </location>
</feature>
<dbReference type="EMBL" id="BLAL01000027">
    <property type="protein sequence ID" value="GES76891.1"/>
    <property type="molecule type" value="Genomic_DNA"/>
</dbReference>
<dbReference type="InterPro" id="IPR051113">
    <property type="entry name" value="Integrator_subunit6"/>
</dbReference>
<dbReference type="PANTHER" id="PTHR12957">
    <property type="entry name" value="DEAD/H BOX POLYPEPTIDE 26/DICE1-RELATED"/>
    <property type="match status" value="1"/>
</dbReference>
<dbReference type="GO" id="GO:0034472">
    <property type="term" value="P:snRNA 3'-end processing"/>
    <property type="evidence" value="ECO:0007669"/>
    <property type="project" value="TreeGrafter"/>
</dbReference>
<dbReference type="Proteomes" id="UP000615446">
    <property type="component" value="Unassembled WGS sequence"/>
</dbReference>
<evidence type="ECO:0000313" key="4">
    <source>
        <dbReference type="Proteomes" id="UP000615446"/>
    </source>
</evidence>
<organism evidence="3 4">
    <name type="scientific">Rhizophagus clarus</name>
    <dbReference type="NCBI Taxonomy" id="94130"/>
    <lineage>
        <taxon>Eukaryota</taxon>
        <taxon>Fungi</taxon>
        <taxon>Fungi incertae sedis</taxon>
        <taxon>Mucoromycota</taxon>
        <taxon>Glomeromycotina</taxon>
        <taxon>Glomeromycetes</taxon>
        <taxon>Glomerales</taxon>
        <taxon>Glomeraceae</taxon>
        <taxon>Rhizophagus</taxon>
    </lineage>
</organism>
<dbReference type="PANTHER" id="PTHR12957:SF2">
    <property type="entry name" value="INTEGRATOR COMPLEX SUBUNIT 6"/>
    <property type="match status" value="1"/>
</dbReference>
<accession>A0A8H3L177</accession>
<proteinExistence type="predicted"/>
<feature type="domain" description="Integrator complex subunit 6-like beta-barrel" evidence="2">
    <location>
        <begin position="282"/>
        <end position="442"/>
    </location>
</feature>
<gene>
    <name evidence="3" type="ORF">RCL2_000427900</name>
</gene>
<evidence type="ECO:0000313" key="3">
    <source>
        <dbReference type="EMBL" id="GES76891.1"/>
    </source>
</evidence>
<sequence>MHNVTCLSSTRGDPENIKAHVLRQCNSLGGLSFLFFLQFVKPKFLSLRISRDYLTLNVCDNETQDGLSLLDVVKNGIRNFLEYMNGRRDQYRTKYLLVSSDKKGYCIKWEYKKDENKLYKLFEQLELLQPDPSYYGSGLDSVFEYLNFRRICRWHDFFCRGNYIEHNETSCIFWFTDGNNLDWLNNGLMYPDSEKSANIYREKYRWEQRLYTFYLSKSNSSDFPRQLDWINMKMLGQLYKVQTLEQIAHAFNNIIGGIKNDPYPLSKLNHMRPLKKTCGVHLNLVEQVDGLPERINHFVHIYVDPYKINGTYPIPEEYWIEPDAMKGFSPKVVYENKRPSIPTIIFWKTDQLSADTFDLPPHFSRDIYKLSDCDLSREILKQKIGTKWPVYVEHSGRQNLGVLGQPFGYLTAIKKDEHTMEACLVLLPYNYIELASLLRSHNMHVEPSMDWKKAMDRYLHNIPWYYYSILSNTLKPYGIYGNIFPMLNLERYDSWCKQLTKDAEVRFNQMIDETISNRLNLFNPLLLTKKINESDLLVAKTDSKRFELFDIIETMIEYDQKHSLPIDIMGYHMPVVKEKSKLELRDPEIYRDKVPDKRAYGNPYKNPDKYKKNVPQRQIPKLSPDKRTKLLTNPTGIGFNGSFKHEILPFRIVPGRQIIPNIPKVQVNTVLPRNPFEVAIPAIPTTPAVKINKMTNGKMRDYSANSITPPPTPPIDKISPANMSDVMEVDDIHTVPVNGTNGVINSDYEQSMIQKTSYDNTPDNKLLNGINTITLKKAEPTSYSNSDFASLVSPEKTFNNSDVLDQAKLNSLGSLRRELIQQKTTVNGRSAELSLSNKSNLKTSPQPEPSGLDILSQVAQDFGNIRIGRRMKLSQRVNQRLTTLQPVKVDDNLSKLTSEIKQKIQSTKIGDESIIINQVREITESDFSKESKAYFVLSIQKYAIASSKKDLSKKLQPIVDNLQSGLTKRADSRLTKQLNLVKPWQN</sequence>
<name>A0A8H3L177_9GLOM</name>
<evidence type="ECO:0000259" key="2">
    <source>
        <dbReference type="Pfam" id="PF25462"/>
    </source>
</evidence>
<reference evidence="3" key="1">
    <citation type="submission" date="2019-10" db="EMBL/GenBank/DDBJ databases">
        <title>Conservation and host-specific expression of non-tandemly repeated heterogenous ribosome RNA gene in arbuscular mycorrhizal fungi.</title>
        <authorList>
            <person name="Maeda T."/>
            <person name="Kobayashi Y."/>
            <person name="Nakagawa T."/>
            <person name="Ezawa T."/>
            <person name="Yamaguchi K."/>
            <person name="Bino T."/>
            <person name="Nishimoto Y."/>
            <person name="Shigenobu S."/>
            <person name="Kawaguchi M."/>
        </authorList>
    </citation>
    <scope>NUCLEOTIDE SEQUENCE</scope>
    <source>
        <strain evidence="3">HR1</strain>
    </source>
</reference>
<dbReference type="InterPro" id="IPR057413">
    <property type="entry name" value="Beta-barrel_INTS6"/>
</dbReference>
<protein>
    <submittedName>
        <fullName evidence="3">Integrator complex subunit 6-like isoform X1</fullName>
    </submittedName>
</protein>
<dbReference type="GO" id="GO:0032039">
    <property type="term" value="C:integrator complex"/>
    <property type="evidence" value="ECO:0007669"/>
    <property type="project" value="TreeGrafter"/>
</dbReference>